<protein>
    <submittedName>
        <fullName evidence="1">Uncharacterized protein</fullName>
    </submittedName>
</protein>
<dbReference type="Proteomes" id="UP000039865">
    <property type="component" value="Unassembled WGS sequence"/>
</dbReference>
<sequence length="2186" mass="232618">MIVTTTPVCASVSGMSSSMTCIYDTNSKSLTVKNPVSSTSYGTSLTFSIYPFKNPYNGKKKSSFKITTLDQYNQEIDTISGLTLQVTDFASFNSAIIYRYDQVNTIEEASILNFVLGLSFPIDADCRLRIDFPSDQPVTSDLVTILGDESIVRTEGTTSFTNSVQNYIALDGCPNFIQTTQSSGMYLYLEKVLNAAKVKDTSTFTIKLYALEAGVQYNIAQSTAGLIVPAQMLTSGQIQSFALIATSTTVSDSTLYKLQIQPSHSIPSSSKIRVEFPIGISLMNLICTLTIVSAPISTGAGCHVVSNVLTLTNPFGTSTFTKGGSAFSFMFSNGGKNPDSVRDAGTFTVSTYYTESSIDYIIDSSSFTNVYTPTAAILTAIATPASFIVNNSPTDYTFAITPGQIIPIGGNIKITFPSEITGSSLTKCTLSIAGSSPTCTLSQTFPLTVLVTGGFTTAYTSKTTVFSLTLGNFRNPRSTAVTSSFSITITDSQEYEIAKSASGTNIQMNQVPDITSFAVAQSSGINGAATDYTFTVTTPIRIISTDKITFTFPAEITVPSSITCAAVSNILSITCLSTGNTVTAVFQFSGGALVESTAFSFKISNIINPPSTTPTSAFTSVQMKDSSDSKLAEFSGFVQVTDTTPATVTTKILNQTDKTLSTATTYTITYTTMNAMRTGGSFKITYPTSVSSNGYISTCNVIYNSVTYSMSGCIIDTSARIISIQSGFSQAVAKGDNISVQFGPLINPSTNKLTTNSFSIQSYTSSSYTYVYDMATSGLIPDFECTYPCKTCNTLSKTQCLTCMPFSTDSAFPYYYSTGLSCISTCPDGTYNDNYICKACPTGCKYCSSDTACNYCDTTSTLPYLSNNICASLCPTGQCSQNFICTSCSASQFASITIVPNATVINTAGTTLIITAQLDTSASSSRTSFKTGDILQFNIPFPGSFTVATGASLCTALKVGTISGSPSKLVMTVQNFNNPASSCDIASVQAQLLDSTGTTQAQYQTGRITGFTGGKITTAMISSSSQIVGSSGNTLTVSFVVVNQLAAGGVINMVFPYWNPSSSTKLHMITSPTCTGVDFLPRSLACSYDTTTLTLSIGITSAVPSFTIISFAVTGFRNPYNGVPKSGFYLSTYDSQNCVVESIALAIQTNSMAQINSGSISRVDTISTVEELSTMKISFVLDLPTDASCRLVIGFPPDQPVTSALATFTGGTNLLSTASSATIATKDISTQTATINGCSTYAESGLTSTVNLAQLLNTPFIKTTMTFSLKLYSIVGSVAYNIAELTTGITVPNNILTTGTVTGFSLTPTISTINEQSTYKLTLKPTHSIPSNSKIRITFPSSMVMTGGLCTLSSVSTASLSPSSCQMSSNVLTLTNPFGTSTFTKGGPAFSFMFSNGGTNPSTVSDAGTFTVQTYATINSIDYPIDETSFTNVFTPTEKLRKVILTTISSYATNAQPSSYTFQITPQSNVAAGTKLKFIFPLQIQLANSGISVSPITTTISGTTRTLNGCITTNASGLVNVICSDLFTSAFIGGGTGSFLITLGGMKNPRSLAPTDSFEIFFKTSSGVDLEAIQTGITATMLTLSNMILFQAVPDSFVNGALATYVFTIQSSQALSTGDYISFLLPTEIILPDGIFTCQAVQNLIQVSCSKISNSNGIKVVFTFIGGQQTQGTQIIFKIGSLANPPNTQESSSFTAIQLYDKTSSALEAFNGLAKITMTTPATVTSKSLVQGVTSSSSATTYTITYTNINRMAANFAYEIAYPSSVNVPSTLTTCYIVYNDVKYGMSCIVDKINQKIKVQDGFGQAVSSGGQQIQIYLGPINNPTDTQIFQSFQLTSYTDNSFTYKIDQITWGLIPSFACALPCKTCSTTDISSCLSCFTDISSQVEKYYYSNKCMPVCPSGFYAGDNQICKRCDDKCLTCNQAGKCLTCNNTGLYPNFHSGNNMCYGTCPDGYYANSQSTCAACDQNCKTCESTPMNCTSCNSNGFYQYLSGNKCLSNCQAGQVSINFACKNCSSQCATCSSTQTQCSSCSSGYLIGTNCIAECPLPYIQKGYKCVGCDPNCLQCSKTTANACDKCANGYILYGQVCYTKCPDGYQPSRNNIFCEKTVNQINFGQNNDNAALIRVSGPNAYIQAVLSDWISQNQLETYLIPFWWGPLEQMSLGRQIYPGYGQLSSLPINKIYNNQ</sequence>
<dbReference type="SMART" id="SM00261">
    <property type="entry name" value="FU"/>
    <property type="match status" value="7"/>
</dbReference>
<dbReference type="InterPro" id="IPR006212">
    <property type="entry name" value="Furin_repeat"/>
</dbReference>
<evidence type="ECO:0000313" key="2">
    <source>
        <dbReference type="Proteomes" id="UP000039865"/>
    </source>
</evidence>
<dbReference type="EMBL" id="CCKQ01012113">
    <property type="protein sequence ID" value="CDW83721.1"/>
    <property type="molecule type" value="Genomic_DNA"/>
</dbReference>
<reference evidence="1 2" key="1">
    <citation type="submission" date="2014-06" db="EMBL/GenBank/DDBJ databases">
        <authorList>
            <person name="Swart Estienne"/>
        </authorList>
    </citation>
    <scope>NUCLEOTIDE SEQUENCE [LARGE SCALE GENOMIC DNA]</scope>
    <source>
        <strain evidence="1 2">130c</strain>
    </source>
</reference>
<dbReference type="InParanoid" id="A0A078AP63"/>
<organism evidence="1 2">
    <name type="scientific">Stylonychia lemnae</name>
    <name type="common">Ciliate</name>
    <dbReference type="NCBI Taxonomy" id="5949"/>
    <lineage>
        <taxon>Eukaryota</taxon>
        <taxon>Sar</taxon>
        <taxon>Alveolata</taxon>
        <taxon>Ciliophora</taxon>
        <taxon>Intramacronucleata</taxon>
        <taxon>Spirotrichea</taxon>
        <taxon>Stichotrichia</taxon>
        <taxon>Sporadotrichida</taxon>
        <taxon>Oxytrichidae</taxon>
        <taxon>Stylonychinae</taxon>
        <taxon>Stylonychia</taxon>
    </lineage>
</organism>
<dbReference type="CDD" id="cd00064">
    <property type="entry name" value="FU"/>
    <property type="match status" value="6"/>
</dbReference>
<gene>
    <name evidence="1" type="primary">Contig17296.g18423</name>
    <name evidence="1" type="ORF">STYLEM_12769</name>
</gene>
<accession>A0A078AP63</accession>
<keyword evidence="2" id="KW-1185">Reference proteome</keyword>
<dbReference type="PANTHER" id="PTHR15332:SF175">
    <property type="entry name" value="PROPROTEIN CONVERTASE SUBTILISIN_KEXIN TYPE 5-LIKE"/>
    <property type="match status" value="1"/>
</dbReference>
<dbReference type="SUPFAM" id="SSF57184">
    <property type="entry name" value="Growth factor receptor domain"/>
    <property type="match status" value="3"/>
</dbReference>
<dbReference type="OMA" id="FPTINTI"/>
<name>A0A078AP63_STYLE</name>
<proteinExistence type="predicted"/>
<dbReference type="Gene3D" id="2.10.220.10">
    <property type="entry name" value="Hormone Receptor, Insulin-like Growth Factor Receptor 1, Chain A, domain 2"/>
    <property type="match status" value="4"/>
</dbReference>
<dbReference type="InterPro" id="IPR009030">
    <property type="entry name" value="Growth_fac_rcpt_cys_sf"/>
</dbReference>
<evidence type="ECO:0000313" key="1">
    <source>
        <dbReference type="EMBL" id="CDW83721.1"/>
    </source>
</evidence>
<dbReference type="OrthoDB" id="25879at2759"/>
<dbReference type="PANTHER" id="PTHR15332">
    <property type="entry name" value="PROPROTEIN CONVERTASE SUBTILISIN_KEXIN TYPE 5-LIKE"/>
    <property type="match status" value="1"/>
</dbReference>